<evidence type="ECO:0008006" key="3">
    <source>
        <dbReference type="Google" id="ProtNLM"/>
    </source>
</evidence>
<dbReference type="EMBL" id="JAUEPT010000090">
    <property type="protein sequence ID" value="KAK0432728.1"/>
    <property type="molecule type" value="Genomic_DNA"/>
</dbReference>
<sequence length="82" mass="9046">ASAAAYWGPNSSRNVASRIVSNQSYVRAHLMGILLALQRAPLVASIHILTRCKQAIDLVVESARWHKSCGWRCTDSDILKVI</sequence>
<accession>A0AA39IYD8</accession>
<organism evidence="1 2">
    <name type="scientific">Armillaria borealis</name>
    <dbReference type="NCBI Taxonomy" id="47425"/>
    <lineage>
        <taxon>Eukaryota</taxon>
        <taxon>Fungi</taxon>
        <taxon>Dikarya</taxon>
        <taxon>Basidiomycota</taxon>
        <taxon>Agaricomycotina</taxon>
        <taxon>Agaricomycetes</taxon>
        <taxon>Agaricomycetidae</taxon>
        <taxon>Agaricales</taxon>
        <taxon>Marasmiineae</taxon>
        <taxon>Physalacriaceae</taxon>
        <taxon>Armillaria</taxon>
    </lineage>
</organism>
<evidence type="ECO:0000313" key="1">
    <source>
        <dbReference type="EMBL" id="KAK0432728.1"/>
    </source>
</evidence>
<dbReference type="SUPFAM" id="SSF53098">
    <property type="entry name" value="Ribonuclease H-like"/>
    <property type="match status" value="1"/>
</dbReference>
<protein>
    <recommendedName>
        <fullName evidence="3">RNase H type-1 domain-containing protein</fullName>
    </recommendedName>
</protein>
<dbReference type="Proteomes" id="UP001175226">
    <property type="component" value="Unassembled WGS sequence"/>
</dbReference>
<gene>
    <name evidence="1" type="ORF">EV421DRAFT_1682791</name>
</gene>
<dbReference type="GO" id="GO:0003676">
    <property type="term" value="F:nucleic acid binding"/>
    <property type="evidence" value="ECO:0007669"/>
    <property type="project" value="InterPro"/>
</dbReference>
<dbReference type="Gene3D" id="3.30.420.10">
    <property type="entry name" value="Ribonuclease H-like superfamily/Ribonuclease H"/>
    <property type="match status" value="1"/>
</dbReference>
<feature type="non-terminal residue" evidence="1">
    <location>
        <position position="82"/>
    </location>
</feature>
<keyword evidence="2" id="KW-1185">Reference proteome</keyword>
<evidence type="ECO:0000313" key="2">
    <source>
        <dbReference type="Proteomes" id="UP001175226"/>
    </source>
</evidence>
<dbReference type="InterPro" id="IPR036397">
    <property type="entry name" value="RNaseH_sf"/>
</dbReference>
<reference evidence="1" key="1">
    <citation type="submission" date="2023-06" db="EMBL/GenBank/DDBJ databases">
        <authorList>
            <consortium name="Lawrence Berkeley National Laboratory"/>
            <person name="Ahrendt S."/>
            <person name="Sahu N."/>
            <person name="Indic B."/>
            <person name="Wong-Bajracharya J."/>
            <person name="Merenyi Z."/>
            <person name="Ke H.-M."/>
            <person name="Monk M."/>
            <person name="Kocsube S."/>
            <person name="Drula E."/>
            <person name="Lipzen A."/>
            <person name="Balint B."/>
            <person name="Henrissat B."/>
            <person name="Andreopoulos B."/>
            <person name="Martin F.M."/>
            <person name="Harder C.B."/>
            <person name="Rigling D."/>
            <person name="Ford K.L."/>
            <person name="Foster G.D."/>
            <person name="Pangilinan J."/>
            <person name="Papanicolaou A."/>
            <person name="Barry K."/>
            <person name="LaButti K."/>
            <person name="Viragh M."/>
            <person name="Koriabine M."/>
            <person name="Yan M."/>
            <person name="Riley R."/>
            <person name="Champramary S."/>
            <person name="Plett K.L."/>
            <person name="Tsai I.J."/>
            <person name="Slot J."/>
            <person name="Sipos G."/>
            <person name="Plett J."/>
            <person name="Nagy L.G."/>
            <person name="Grigoriev I.V."/>
        </authorList>
    </citation>
    <scope>NUCLEOTIDE SEQUENCE</scope>
    <source>
        <strain evidence="1">FPL87.14</strain>
    </source>
</reference>
<dbReference type="InterPro" id="IPR012337">
    <property type="entry name" value="RNaseH-like_sf"/>
</dbReference>
<dbReference type="AlphaFoldDB" id="A0AA39IYD8"/>
<proteinExistence type="predicted"/>
<name>A0AA39IYD8_9AGAR</name>
<comment type="caution">
    <text evidence="1">The sequence shown here is derived from an EMBL/GenBank/DDBJ whole genome shotgun (WGS) entry which is preliminary data.</text>
</comment>
<feature type="non-terminal residue" evidence="1">
    <location>
        <position position="1"/>
    </location>
</feature>